<feature type="domain" description="PAS" evidence="2">
    <location>
        <begin position="276"/>
        <end position="347"/>
    </location>
</feature>
<evidence type="ECO:0000313" key="6">
    <source>
        <dbReference type="EMBL" id="MBF6058537.1"/>
    </source>
</evidence>
<feature type="domain" description="EAL" evidence="4">
    <location>
        <begin position="829"/>
        <end position="1082"/>
    </location>
</feature>
<dbReference type="RefSeq" id="WP_185978682.1">
    <property type="nucleotide sequence ID" value="NZ_JACBGI020000020.1"/>
</dbReference>
<dbReference type="CDD" id="cd01948">
    <property type="entry name" value="EAL"/>
    <property type="match status" value="1"/>
</dbReference>
<feature type="domain" description="PAC" evidence="3">
    <location>
        <begin position="350"/>
        <end position="402"/>
    </location>
</feature>
<dbReference type="InterPro" id="IPR000014">
    <property type="entry name" value="PAS"/>
</dbReference>
<dbReference type="Proteomes" id="UP001193680">
    <property type="component" value="Unassembled WGS sequence"/>
</dbReference>
<dbReference type="SUPFAM" id="SSF55073">
    <property type="entry name" value="Nucleotide cyclase"/>
    <property type="match status" value="1"/>
</dbReference>
<dbReference type="PROSITE" id="PS50883">
    <property type="entry name" value="EAL"/>
    <property type="match status" value="1"/>
</dbReference>
<dbReference type="PANTHER" id="PTHR44757">
    <property type="entry name" value="DIGUANYLATE CYCLASE DGCP"/>
    <property type="match status" value="1"/>
</dbReference>
<organism evidence="6 7">
    <name type="scientific">Thiomicrorhabdus heinhorstiae</name>
    <dbReference type="NCBI Taxonomy" id="2748010"/>
    <lineage>
        <taxon>Bacteria</taxon>
        <taxon>Pseudomonadati</taxon>
        <taxon>Pseudomonadota</taxon>
        <taxon>Gammaproteobacteria</taxon>
        <taxon>Thiotrichales</taxon>
        <taxon>Piscirickettsiaceae</taxon>
        <taxon>Thiomicrorhabdus</taxon>
    </lineage>
</organism>
<proteinExistence type="predicted"/>
<dbReference type="PANTHER" id="PTHR44757:SF2">
    <property type="entry name" value="BIOFILM ARCHITECTURE MAINTENANCE PROTEIN MBAA"/>
    <property type="match status" value="1"/>
</dbReference>
<dbReference type="SMART" id="SM00052">
    <property type="entry name" value="EAL"/>
    <property type="match status" value="1"/>
</dbReference>
<evidence type="ECO:0000259" key="4">
    <source>
        <dbReference type="PROSITE" id="PS50883"/>
    </source>
</evidence>
<keyword evidence="1" id="KW-0175">Coiled coil</keyword>
<dbReference type="SUPFAM" id="SSF141868">
    <property type="entry name" value="EAL domain-like"/>
    <property type="match status" value="1"/>
</dbReference>
<dbReference type="InterPro" id="IPR013656">
    <property type="entry name" value="PAS_4"/>
</dbReference>
<dbReference type="CDD" id="cd01949">
    <property type="entry name" value="GGDEF"/>
    <property type="match status" value="1"/>
</dbReference>
<feature type="coiled-coil region" evidence="1">
    <location>
        <begin position="386"/>
        <end position="413"/>
    </location>
</feature>
<reference evidence="6 7" key="2">
    <citation type="submission" date="2020-11" db="EMBL/GenBank/DDBJ databases">
        <title>Sulfur oxidizing isolate from Hospital Hole Sinkhole.</title>
        <authorList>
            <person name="Scott K.M."/>
        </authorList>
    </citation>
    <scope>NUCLEOTIDE SEQUENCE [LARGE SCALE GENOMIC DNA]</scope>
    <source>
        <strain evidence="6 7">HH1</strain>
    </source>
</reference>
<dbReference type="InterPro" id="IPR001633">
    <property type="entry name" value="EAL_dom"/>
</dbReference>
<dbReference type="InterPro" id="IPR001610">
    <property type="entry name" value="PAC"/>
</dbReference>
<dbReference type="InterPro" id="IPR013655">
    <property type="entry name" value="PAS_fold_3"/>
</dbReference>
<dbReference type="Pfam" id="PF13426">
    <property type="entry name" value="PAS_9"/>
    <property type="match status" value="2"/>
</dbReference>
<keyword evidence="7" id="KW-1185">Reference proteome</keyword>
<feature type="domain" description="GGDEF" evidence="5">
    <location>
        <begin position="687"/>
        <end position="820"/>
    </location>
</feature>
<dbReference type="Pfam" id="PF00563">
    <property type="entry name" value="EAL"/>
    <property type="match status" value="1"/>
</dbReference>
<dbReference type="SMART" id="SM00091">
    <property type="entry name" value="PAS"/>
    <property type="match status" value="4"/>
</dbReference>
<name>A0ABS0BXL3_9GAMM</name>
<dbReference type="InterPro" id="IPR029787">
    <property type="entry name" value="Nucleotide_cyclase"/>
</dbReference>
<dbReference type="Gene3D" id="3.30.450.20">
    <property type="entry name" value="PAS domain"/>
    <property type="match status" value="4"/>
</dbReference>
<dbReference type="PROSITE" id="PS50112">
    <property type="entry name" value="PAS"/>
    <property type="match status" value="3"/>
</dbReference>
<feature type="domain" description="PAC" evidence="3">
    <location>
        <begin position="223"/>
        <end position="275"/>
    </location>
</feature>
<dbReference type="Pfam" id="PF08448">
    <property type="entry name" value="PAS_4"/>
    <property type="match status" value="1"/>
</dbReference>
<dbReference type="InterPro" id="IPR035965">
    <property type="entry name" value="PAS-like_dom_sf"/>
</dbReference>
<evidence type="ECO:0000256" key="1">
    <source>
        <dbReference type="SAM" id="Coils"/>
    </source>
</evidence>
<dbReference type="SMART" id="SM00086">
    <property type="entry name" value="PAC"/>
    <property type="match status" value="4"/>
</dbReference>
<dbReference type="PROSITE" id="PS50113">
    <property type="entry name" value="PAC"/>
    <property type="match status" value="3"/>
</dbReference>
<dbReference type="InterPro" id="IPR035919">
    <property type="entry name" value="EAL_sf"/>
</dbReference>
<comment type="caution">
    <text evidence="6">The sequence shown here is derived from an EMBL/GenBank/DDBJ whole genome shotgun (WGS) entry which is preliminary data.</text>
</comment>
<dbReference type="SUPFAM" id="SSF55785">
    <property type="entry name" value="PYP-like sensor domain (PAS domain)"/>
    <property type="match status" value="4"/>
</dbReference>
<dbReference type="InterPro" id="IPR052155">
    <property type="entry name" value="Biofilm_reg_signaling"/>
</dbReference>
<dbReference type="Pfam" id="PF00990">
    <property type="entry name" value="GGDEF"/>
    <property type="match status" value="1"/>
</dbReference>
<reference evidence="6 7" key="1">
    <citation type="submission" date="2020-06" db="EMBL/GenBank/DDBJ databases">
        <authorList>
            <person name="Scott K."/>
        </authorList>
    </citation>
    <scope>NUCLEOTIDE SEQUENCE [LARGE SCALE GENOMIC DNA]</scope>
    <source>
        <strain evidence="6 7">HH1</strain>
    </source>
</reference>
<evidence type="ECO:0000259" key="5">
    <source>
        <dbReference type="PROSITE" id="PS50887"/>
    </source>
</evidence>
<dbReference type="NCBIfam" id="TIGR00254">
    <property type="entry name" value="GGDEF"/>
    <property type="match status" value="1"/>
</dbReference>
<dbReference type="InterPro" id="IPR043128">
    <property type="entry name" value="Rev_trsase/Diguanyl_cyclase"/>
</dbReference>
<dbReference type="Pfam" id="PF08447">
    <property type="entry name" value="PAS_3"/>
    <property type="match status" value="1"/>
</dbReference>
<gene>
    <name evidence="6" type="ORF">H8792_009315</name>
</gene>
<feature type="domain" description="PAC" evidence="3">
    <location>
        <begin position="603"/>
        <end position="655"/>
    </location>
</feature>
<dbReference type="Gene3D" id="3.30.70.270">
    <property type="match status" value="1"/>
</dbReference>
<feature type="domain" description="PAS" evidence="2">
    <location>
        <begin position="403"/>
        <end position="450"/>
    </location>
</feature>
<dbReference type="PROSITE" id="PS50887">
    <property type="entry name" value="GGDEF"/>
    <property type="match status" value="1"/>
</dbReference>
<dbReference type="Gene3D" id="2.10.70.100">
    <property type="match status" value="1"/>
</dbReference>
<protein>
    <submittedName>
        <fullName evidence="6">EAL domain-containing protein</fullName>
    </submittedName>
</protein>
<dbReference type="SMART" id="SM00267">
    <property type="entry name" value="GGDEF"/>
    <property type="match status" value="1"/>
</dbReference>
<dbReference type="NCBIfam" id="TIGR00229">
    <property type="entry name" value="sensory_box"/>
    <property type="match status" value="4"/>
</dbReference>
<feature type="domain" description="PAS" evidence="2">
    <location>
        <begin position="530"/>
        <end position="576"/>
    </location>
</feature>
<dbReference type="InterPro" id="IPR000160">
    <property type="entry name" value="GGDEF_dom"/>
</dbReference>
<sequence length="1095" mass="124007">MDNNKILQLQYELLMSLGNSFELEEMLQGTLKVLLEHLHCSSVALYRLQNKQHSLVFSAPSVSSKQHNLLSQIEPLLIELGQSDSGFITSRINHTNHHIIELADFGFVVLIESEIAVETAQIEGIARLNTKLVQAINACLQQEKLTSNQDRLLEIQAIAKIGSWEQDLKTGELFWSQETYKIFGVEPSTYSPTLEAFFNAVYPEDLAKVKQAYDELLTSGHPYEAEHRIQLSSGEIKHVLEHGNAYFDEEGKAIRIVGTVQDITARKEAENALKNQERELSTIIESIPNILFIKEAKELRFVRFNKAAETVFGFPRDEMIGKNDYDFFPKEQADFFVEKDRKTLASGEITQIPEEAVDTLHGTRFLHTIKVGIPDTEGNPKYLLGVSEDITEAKAAKDRLEESEKKLSELYNAINDGIFLHEITEDGPSNFIEVNDVACRMSGYSREELLQMSPADIDVAGQDETKARAIKEAIDYTREHKEMVFESYNIHKSGRKFPVEVRLRTVEYQGKIALMAVVRDISERKRNEASLHLSASVIENLAEGIMITDRDNKIISINPAFTEITNYTLEEVKGKTPNVLGCGIQDHNFYEQMWDTLRSGESWQGEIKNRRKNGEIFPEWLSISSVRNQDNEIINFIGVFSDISKIKENEAELKFLAHHDSLTKLYNRVLLNDRLDHALQKVKRHGGTLAVLYLDLDRFKSINDNFGHHQGDILLQTVANRLKEILREEDTISRISGDEFVILLENLSSSNVAGIVAKKILNRISLPIKLTEHEVSITSSIGIAIAPEDGDDSVTLLKHADLALYRSKDLGRNSYEYFSSDMSTSSFENMLMLNRLQQAAQNHEFVAYYQPQIELRSQKLTGVEALIRWKHPEMGLIPPGNFIPLAEESGLIIELGEWVLREACRQMRLWLDHGVKIHYIAVNVSARQLADKNFVQIVRSALNNAGIDGHYIELELTETLVMREDYYAKMIDDLKALGVQISIDDFGTGYSSLARLKQLPIDTLKIDMSFIRGIPEDENNTNISRAIVNLAKGMNLKVVAEGVENETQAKFLMHYGCHLVQGFLYSPPLPAQELGDWINARKAEEIPQYNTAPNG</sequence>
<dbReference type="EMBL" id="JACBGI020000020">
    <property type="protein sequence ID" value="MBF6058537.1"/>
    <property type="molecule type" value="Genomic_DNA"/>
</dbReference>
<accession>A0ABS0BXL3</accession>
<evidence type="ECO:0000259" key="2">
    <source>
        <dbReference type="PROSITE" id="PS50112"/>
    </source>
</evidence>
<evidence type="ECO:0000259" key="3">
    <source>
        <dbReference type="PROSITE" id="PS50113"/>
    </source>
</evidence>
<dbReference type="Gene3D" id="3.20.20.450">
    <property type="entry name" value="EAL domain"/>
    <property type="match status" value="1"/>
</dbReference>
<dbReference type="InterPro" id="IPR000700">
    <property type="entry name" value="PAS-assoc_C"/>
</dbReference>
<dbReference type="CDD" id="cd00130">
    <property type="entry name" value="PAS"/>
    <property type="match status" value="3"/>
</dbReference>
<evidence type="ECO:0000313" key="7">
    <source>
        <dbReference type="Proteomes" id="UP001193680"/>
    </source>
</evidence>